<evidence type="ECO:0000313" key="3">
    <source>
        <dbReference type="Proteomes" id="UP000305921"/>
    </source>
</evidence>
<accession>A0A5R9E4V0</accession>
<feature type="transmembrane region" description="Helical" evidence="1">
    <location>
        <begin position="12"/>
        <end position="31"/>
    </location>
</feature>
<dbReference type="Proteomes" id="UP000305921">
    <property type="component" value="Unassembled WGS sequence"/>
</dbReference>
<dbReference type="EMBL" id="VAWE01000001">
    <property type="protein sequence ID" value="TLQ44085.1"/>
    <property type="molecule type" value="Genomic_DNA"/>
</dbReference>
<comment type="caution">
    <text evidence="2">The sequence shown here is derived from an EMBL/GenBank/DDBJ whole genome shotgun (WGS) entry which is preliminary data.</text>
</comment>
<protein>
    <submittedName>
        <fullName evidence="2">Uncharacterized protein</fullName>
    </submittedName>
</protein>
<sequence length="69" mass="7579">MIRPISGPPSARHLICSLAAVVLITVGWYAAQPVYTDCVFFGGPDYSYDDAVADGQCPPSQMRWETWIS</sequence>
<evidence type="ECO:0000256" key="1">
    <source>
        <dbReference type="SAM" id="Phobius"/>
    </source>
</evidence>
<reference evidence="2 3" key="1">
    <citation type="submission" date="2019-05" db="EMBL/GenBank/DDBJ databases">
        <title>Streptomyces marianii sp. nov., a novel marine actinomycete from southern coast of India.</title>
        <authorList>
            <person name="Iniyan A.M."/>
            <person name="Wink J."/>
            <person name="Ramprasad E."/>
            <person name="Ramana C.V."/>
            <person name="Bunk B."/>
            <person name="Sproer C."/>
            <person name="Joseph F.-J.R.S."/>
            <person name="Vincent S.G.P."/>
        </authorList>
    </citation>
    <scope>NUCLEOTIDE SEQUENCE [LARGE SCALE GENOMIC DNA]</scope>
    <source>
        <strain evidence="2 3">ICN19</strain>
    </source>
</reference>
<dbReference type="AlphaFoldDB" id="A0A5R9E4V0"/>
<organism evidence="2 3">
    <name type="scientific">Streptomyces marianii</name>
    <dbReference type="NCBI Taxonomy" id="1817406"/>
    <lineage>
        <taxon>Bacteria</taxon>
        <taxon>Bacillati</taxon>
        <taxon>Actinomycetota</taxon>
        <taxon>Actinomycetes</taxon>
        <taxon>Kitasatosporales</taxon>
        <taxon>Streptomycetaceae</taxon>
        <taxon>Streptomyces</taxon>
    </lineage>
</organism>
<gene>
    <name evidence="2" type="ORF">FEF34_13965</name>
</gene>
<proteinExistence type="predicted"/>
<keyword evidence="3" id="KW-1185">Reference proteome</keyword>
<keyword evidence="1" id="KW-0472">Membrane</keyword>
<evidence type="ECO:0000313" key="2">
    <source>
        <dbReference type="EMBL" id="TLQ44085.1"/>
    </source>
</evidence>
<dbReference type="RefSeq" id="WP_138053488.1">
    <property type="nucleotide sequence ID" value="NZ_VAWE01000001.1"/>
</dbReference>
<dbReference type="OrthoDB" id="4259275at2"/>
<name>A0A5R9E4V0_9ACTN</name>
<keyword evidence="1" id="KW-0812">Transmembrane</keyword>
<keyword evidence="1" id="KW-1133">Transmembrane helix</keyword>